<dbReference type="AlphaFoldDB" id="A0AAD8MSA9"/>
<comment type="similarity">
    <text evidence="1 4">Belongs to the plant dirigent protein family.</text>
</comment>
<evidence type="ECO:0000313" key="5">
    <source>
        <dbReference type="EMBL" id="KAK1383074.1"/>
    </source>
</evidence>
<accession>A0AAD8MSA9</accession>
<evidence type="ECO:0000313" key="6">
    <source>
        <dbReference type="Proteomes" id="UP001237642"/>
    </source>
</evidence>
<dbReference type="Gene3D" id="2.40.480.10">
    <property type="entry name" value="Allene oxide cyclase-like"/>
    <property type="match status" value="1"/>
</dbReference>
<dbReference type="InterPro" id="IPR044859">
    <property type="entry name" value="Allene_oxi_cyc_Dirigent"/>
</dbReference>
<organism evidence="5 6">
    <name type="scientific">Heracleum sosnowskyi</name>
    <dbReference type="NCBI Taxonomy" id="360622"/>
    <lineage>
        <taxon>Eukaryota</taxon>
        <taxon>Viridiplantae</taxon>
        <taxon>Streptophyta</taxon>
        <taxon>Embryophyta</taxon>
        <taxon>Tracheophyta</taxon>
        <taxon>Spermatophyta</taxon>
        <taxon>Magnoliopsida</taxon>
        <taxon>eudicotyledons</taxon>
        <taxon>Gunneridae</taxon>
        <taxon>Pentapetalae</taxon>
        <taxon>asterids</taxon>
        <taxon>campanulids</taxon>
        <taxon>Apiales</taxon>
        <taxon>Apiaceae</taxon>
        <taxon>Apioideae</taxon>
        <taxon>apioid superclade</taxon>
        <taxon>Tordylieae</taxon>
        <taxon>Tordyliinae</taxon>
        <taxon>Heracleum</taxon>
    </lineage>
</organism>
<gene>
    <name evidence="5" type="ORF">POM88_020809</name>
</gene>
<dbReference type="Pfam" id="PF03018">
    <property type="entry name" value="Dirigent"/>
    <property type="match status" value="1"/>
</dbReference>
<sequence length="193" mass="21351">MGRIYMIVLALCSVILSVSVVEGNIDVTPKGVDKWYKELRHKKEKVTKLRFFLHEKGSSGDNQTAYLVAQSNISFTSPSNFGLVSMIDDILRKGAAPDSQIVGRTQGLMGSSSMEETSLIMALTFVFTTGKYNGSSISFLGRNPLANNYREIPIVGGSGYFRLARGIITTRTITLDIPTLRVIAEYKLLVFHY</sequence>
<keyword evidence="4" id="KW-0052">Apoplast</keyword>
<evidence type="ECO:0000256" key="2">
    <source>
        <dbReference type="ARBA" id="ARBA00011738"/>
    </source>
</evidence>
<name>A0AAD8MSA9_9APIA</name>
<feature type="chain" id="PRO_5041773834" description="Dirigent protein" evidence="4">
    <location>
        <begin position="24"/>
        <end position="193"/>
    </location>
</feature>
<comment type="caution">
    <text evidence="5">The sequence shown here is derived from an EMBL/GenBank/DDBJ whole genome shotgun (WGS) entry which is preliminary data.</text>
</comment>
<comment type="function">
    <text evidence="4">Dirigent proteins impart stereoselectivity on the phenoxy radical-coupling reaction, yielding optically active lignans from two molecules of coniferyl alcohol in the biosynthesis of lignans, flavonolignans, and alkaloids and thus plays a central role in plant secondary metabolism.</text>
</comment>
<reference evidence="5" key="2">
    <citation type="submission" date="2023-05" db="EMBL/GenBank/DDBJ databases">
        <authorList>
            <person name="Schelkunov M.I."/>
        </authorList>
    </citation>
    <scope>NUCLEOTIDE SEQUENCE</scope>
    <source>
        <strain evidence="5">Hsosn_3</strain>
        <tissue evidence="5">Leaf</tissue>
    </source>
</reference>
<dbReference type="EMBL" id="JAUIZM010000005">
    <property type="protein sequence ID" value="KAK1383074.1"/>
    <property type="molecule type" value="Genomic_DNA"/>
</dbReference>
<dbReference type="GO" id="GO:0009699">
    <property type="term" value="P:phenylpropanoid biosynthetic process"/>
    <property type="evidence" value="ECO:0007669"/>
    <property type="project" value="UniProtKB-ARBA"/>
</dbReference>
<keyword evidence="3 4" id="KW-0964">Secreted</keyword>
<proteinExistence type="inferred from homology"/>
<comment type="subunit">
    <text evidence="2 4">Homodimer.</text>
</comment>
<dbReference type="GO" id="GO:0048046">
    <property type="term" value="C:apoplast"/>
    <property type="evidence" value="ECO:0007669"/>
    <property type="project" value="UniProtKB-SubCell"/>
</dbReference>
<protein>
    <recommendedName>
        <fullName evidence="4">Dirigent protein</fullName>
    </recommendedName>
</protein>
<evidence type="ECO:0000256" key="1">
    <source>
        <dbReference type="ARBA" id="ARBA00010746"/>
    </source>
</evidence>
<keyword evidence="4" id="KW-0732">Signal</keyword>
<dbReference type="InterPro" id="IPR004265">
    <property type="entry name" value="Dirigent"/>
</dbReference>
<comment type="subcellular location">
    <subcellularLocation>
        <location evidence="4">Secreted</location>
        <location evidence="4">Extracellular space</location>
        <location evidence="4">Apoplast</location>
    </subcellularLocation>
</comment>
<dbReference type="Proteomes" id="UP001237642">
    <property type="component" value="Unassembled WGS sequence"/>
</dbReference>
<feature type="signal peptide" evidence="4">
    <location>
        <begin position="1"/>
        <end position="23"/>
    </location>
</feature>
<dbReference type="PANTHER" id="PTHR21495">
    <property type="entry name" value="NUCLEOPORIN-RELATED"/>
    <property type="match status" value="1"/>
</dbReference>
<keyword evidence="6" id="KW-1185">Reference proteome</keyword>
<reference evidence="5" key="1">
    <citation type="submission" date="2023-02" db="EMBL/GenBank/DDBJ databases">
        <title>Genome of toxic invasive species Heracleum sosnowskyi carries increased number of genes despite the absence of recent whole-genome duplications.</title>
        <authorList>
            <person name="Schelkunov M."/>
            <person name="Shtratnikova V."/>
            <person name="Makarenko M."/>
            <person name="Klepikova A."/>
            <person name="Omelchenko D."/>
            <person name="Novikova G."/>
            <person name="Obukhova E."/>
            <person name="Bogdanov V."/>
            <person name="Penin A."/>
            <person name="Logacheva M."/>
        </authorList>
    </citation>
    <scope>NUCLEOTIDE SEQUENCE</scope>
    <source>
        <strain evidence="5">Hsosn_3</strain>
        <tissue evidence="5">Leaf</tissue>
    </source>
</reference>
<evidence type="ECO:0000256" key="4">
    <source>
        <dbReference type="RuleBase" id="RU363099"/>
    </source>
</evidence>
<evidence type="ECO:0000256" key="3">
    <source>
        <dbReference type="ARBA" id="ARBA00022525"/>
    </source>
</evidence>